<protein>
    <submittedName>
        <fullName evidence="2">D-sedoheptulose 7-phosphate isomerase</fullName>
        <ecNumber evidence="2">5.3.1.28</ecNumber>
    </submittedName>
</protein>
<keyword evidence="2" id="KW-0413">Isomerase</keyword>
<dbReference type="GO" id="GO:0097367">
    <property type="term" value="F:carbohydrate derivative binding"/>
    <property type="evidence" value="ECO:0007669"/>
    <property type="project" value="InterPro"/>
</dbReference>
<dbReference type="PROSITE" id="PS51464">
    <property type="entry name" value="SIS"/>
    <property type="match status" value="1"/>
</dbReference>
<evidence type="ECO:0000313" key="2">
    <source>
        <dbReference type="EMBL" id="BCD98517.1"/>
    </source>
</evidence>
<reference evidence="2 3" key="1">
    <citation type="journal article" date="2022" name="IScience">
        <title>An ultrasensitive nanofiber-based assay for enzymatic hydrolysis and deep-sea microbial degradation of cellulose.</title>
        <authorList>
            <person name="Tsudome M."/>
            <person name="Tachioka M."/>
            <person name="Miyazaki M."/>
            <person name="Uchimura K."/>
            <person name="Tsuda M."/>
            <person name="Takaki Y."/>
            <person name="Deguchi S."/>
        </authorList>
    </citation>
    <scope>NUCLEOTIDE SEQUENCE [LARGE SCALE GENOMIC DNA]</scope>
    <source>
        <strain evidence="2 3">GE09</strain>
    </source>
</reference>
<dbReference type="SUPFAM" id="SSF53697">
    <property type="entry name" value="SIS domain"/>
    <property type="match status" value="1"/>
</dbReference>
<sequence>MSFQAHYLSSLKRHQAIFETLDKHAQDLVTLYQRCAESVQNGGKLIFCGNGGSAADSQHLAAEFMVRYKAERAPIRAIALTTDTSILTAHSNDYSFDSVFARQVQGLADAKDIVIGLSTSGNSPNVNLALKAANKLGAYSVAFTGRDGGEVKDIAAQSIIISCDETARIQEAHLFMGHWLCEAFDHTLEQKASH</sequence>
<dbReference type="RefSeq" id="WP_236982909.1">
    <property type="nucleotide sequence ID" value="NZ_AP023086.1"/>
</dbReference>
<evidence type="ECO:0000313" key="3">
    <source>
        <dbReference type="Proteomes" id="UP001320119"/>
    </source>
</evidence>
<accession>A0AAN1WJ66</accession>
<dbReference type="InterPro" id="IPR001347">
    <property type="entry name" value="SIS_dom"/>
</dbReference>
<dbReference type="Proteomes" id="UP001320119">
    <property type="component" value="Chromosome"/>
</dbReference>
<dbReference type="InterPro" id="IPR035461">
    <property type="entry name" value="GmhA/DiaA"/>
</dbReference>
<dbReference type="EMBL" id="AP023086">
    <property type="protein sequence ID" value="BCD98517.1"/>
    <property type="molecule type" value="Genomic_DNA"/>
</dbReference>
<dbReference type="InterPro" id="IPR046348">
    <property type="entry name" value="SIS_dom_sf"/>
</dbReference>
<dbReference type="CDD" id="cd05006">
    <property type="entry name" value="SIS_GmhA"/>
    <property type="match status" value="1"/>
</dbReference>
<name>A0AAN1WJ66_9GAMM</name>
<dbReference type="AlphaFoldDB" id="A0AAN1WJ66"/>
<dbReference type="Gene3D" id="3.40.50.10490">
    <property type="entry name" value="Glucose-6-phosphate isomerase like protein, domain 1"/>
    <property type="match status" value="1"/>
</dbReference>
<dbReference type="InterPro" id="IPR050099">
    <property type="entry name" value="SIS_GmhA/DiaA_subfam"/>
</dbReference>
<dbReference type="PANTHER" id="PTHR30390">
    <property type="entry name" value="SEDOHEPTULOSE 7-PHOSPHATE ISOMERASE / DNAA INITIATOR-ASSOCIATING FACTOR FOR REPLICATION INITIATION"/>
    <property type="match status" value="1"/>
</dbReference>
<proteinExistence type="predicted"/>
<dbReference type="KEGG" id="marq:MARGE09_P2718"/>
<feature type="domain" description="SIS" evidence="1">
    <location>
        <begin position="35"/>
        <end position="194"/>
    </location>
</feature>
<dbReference type="Pfam" id="PF13580">
    <property type="entry name" value="SIS_2"/>
    <property type="match status" value="1"/>
</dbReference>
<gene>
    <name evidence="2" type="ORF">MARGE09_P2718</name>
</gene>
<dbReference type="GO" id="GO:1901135">
    <property type="term" value="P:carbohydrate derivative metabolic process"/>
    <property type="evidence" value="ECO:0007669"/>
    <property type="project" value="InterPro"/>
</dbReference>
<dbReference type="PANTHER" id="PTHR30390:SF6">
    <property type="entry name" value="DNAA INITIATOR-ASSOCIATING PROTEIN DIAA"/>
    <property type="match status" value="1"/>
</dbReference>
<dbReference type="GO" id="GO:0016853">
    <property type="term" value="F:isomerase activity"/>
    <property type="evidence" value="ECO:0007669"/>
    <property type="project" value="UniProtKB-KW"/>
</dbReference>
<organism evidence="2 3">
    <name type="scientific">Marinagarivorans cellulosilyticus</name>
    <dbReference type="NCBI Taxonomy" id="2721545"/>
    <lineage>
        <taxon>Bacteria</taxon>
        <taxon>Pseudomonadati</taxon>
        <taxon>Pseudomonadota</taxon>
        <taxon>Gammaproteobacteria</taxon>
        <taxon>Cellvibrionales</taxon>
        <taxon>Cellvibrionaceae</taxon>
        <taxon>Marinagarivorans</taxon>
    </lineage>
</organism>
<evidence type="ECO:0000259" key="1">
    <source>
        <dbReference type="PROSITE" id="PS51464"/>
    </source>
</evidence>
<dbReference type="EC" id="5.3.1.28" evidence="2"/>
<keyword evidence="3" id="KW-1185">Reference proteome</keyword>